<dbReference type="EMBL" id="QFRJ01000010">
    <property type="protein sequence ID" value="PWH84842.1"/>
    <property type="molecule type" value="Genomic_DNA"/>
</dbReference>
<proteinExistence type="predicted"/>
<comment type="caution">
    <text evidence="7">The sequence shown here is derived from an EMBL/GenBank/DDBJ whole genome shotgun (WGS) entry which is preliminary data.</text>
</comment>
<dbReference type="Pfam" id="PF25390">
    <property type="entry name" value="WD40_RLD"/>
    <property type="match status" value="1"/>
</dbReference>
<reference evidence="7 8" key="1">
    <citation type="submission" date="2018-05" db="EMBL/GenBank/DDBJ databases">
        <title>Brumimicrobium oceani sp. nov., isolated from coastal sediment.</title>
        <authorList>
            <person name="Kou Y."/>
        </authorList>
    </citation>
    <scope>NUCLEOTIDE SEQUENCE [LARGE SCALE GENOMIC DNA]</scope>
    <source>
        <strain evidence="7 8">C305</strain>
    </source>
</reference>
<dbReference type="AlphaFoldDB" id="A0A2U2XAN6"/>
<evidence type="ECO:0000259" key="6">
    <source>
        <dbReference type="Pfam" id="PF25390"/>
    </source>
</evidence>
<evidence type="ECO:0000259" key="5">
    <source>
        <dbReference type="Pfam" id="PF18962"/>
    </source>
</evidence>
<keyword evidence="1" id="KW-0344">Guanine-nucleotide releasing factor</keyword>
<keyword evidence="3" id="KW-0677">Repeat</keyword>
<accession>A0A2U2XAN6</accession>
<dbReference type="PANTHER" id="PTHR45982">
    <property type="entry name" value="REGULATOR OF CHROMOSOME CONDENSATION"/>
    <property type="match status" value="1"/>
</dbReference>
<keyword evidence="2 4" id="KW-0732">Signal</keyword>
<organism evidence="7 8">
    <name type="scientific">Brumimicrobium oceani</name>
    <dbReference type="NCBI Taxonomy" id="2100725"/>
    <lineage>
        <taxon>Bacteria</taxon>
        <taxon>Pseudomonadati</taxon>
        <taxon>Bacteroidota</taxon>
        <taxon>Flavobacteriia</taxon>
        <taxon>Flavobacteriales</taxon>
        <taxon>Crocinitomicaceae</taxon>
        <taxon>Brumimicrobium</taxon>
    </lineage>
</organism>
<gene>
    <name evidence="7" type="ORF">DIT68_11905</name>
</gene>
<dbReference type="NCBIfam" id="TIGR04183">
    <property type="entry name" value="Por_Secre_tail"/>
    <property type="match status" value="1"/>
</dbReference>
<dbReference type="InterPro" id="IPR000408">
    <property type="entry name" value="Reg_chr_condens"/>
</dbReference>
<reference evidence="7 8" key="2">
    <citation type="submission" date="2018-05" db="EMBL/GenBank/DDBJ databases">
        <authorList>
            <person name="Lanie J.A."/>
            <person name="Ng W.-L."/>
            <person name="Kazmierczak K.M."/>
            <person name="Andrzejewski T.M."/>
            <person name="Davidsen T.M."/>
            <person name="Wayne K.J."/>
            <person name="Tettelin H."/>
            <person name="Glass J.I."/>
            <person name="Rusch D."/>
            <person name="Podicherti R."/>
            <person name="Tsui H.-C.T."/>
            <person name="Winkler M.E."/>
        </authorList>
    </citation>
    <scope>NUCLEOTIDE SEQUENCE [LARGE SCALE GENOMIC DNA]</scope>
    <source>
        <strain evidence="7 8">C305</strain>
    </source>
</reference>
<feature type="domain" description="RCC1-like" evidence="6">
    <location>
        <begin position="25"/>
        <end position="319"/>
    </location>
</feature>
<dbReference type="InterPro" id="IPR009091">
    <property type="entry name" value="RCC1/BLIP-II"/>
</dbReference>
<dbReference type="GO" id="GO:0005737">
    <property type="term" value="C:cytoplasm"/>
    <property type="evidence" value="ECO:0007669"/>
    <property type="project" value="TreeGrafter"/>
</dbReference>
<dbReference type="Proteomes" id="UP000245370">
    <property type="component" value="Unassembled WGS sequence"/>
</dbReference>
<evidence type="ECO:0000256" key="2">
    <source>
        <dbReference type="ARBA" id="ARBA00022729"/>
    </source>
</evidence>
<sequence length="735" mass="78403">MKKILLLKIMLLSTLTISAQCYETLTFGGAHTIGQKPDGTLWGWGWGAWGALLTTNIVEPNPIQLGIQTDWNKVTNGQHNTFVIKDNGTLWGAGGNEFGSLGVNSPNQLFTSFQQITTSNDWVKVSPSSYFTLALKSDSTIWAWGQNNNYQLGNSPATPEQLSPIQVGTDTDWAEISAGTSSTSFAIKSDGTIWGWGSNPSSIIVMGSSTYTVATPTQVGTDSDWLTMSLGPQHILAQKQDSTLWSWGGGVGLGMGGTPSVTNTPQPITTDKWISFTTGINTSYGIKDDGTLWVWGLNSHGQLGDGTTTDRLVPTQIGTDSNWSSVQARNSFIVMATKTDGTVWYWGGRNYYGEYGNGLSYGTTYIMTPTQTQGICVTSTTGGGPSYTPSTIGAVTGSDPSGVGTSVGDSVKISGVVHCQNFSSSGYDITLIDSNNDGITLFSPTDINGYIPTEGDEIEVEGEITQFNGLLQIKPDIISVLQQGAALQSSTLTMVLDETTESQFIKLENLELVNGETMWPTNGNIEVTNTIDTFTVYITGASALSATPTPGTYFHLTGIGKQDDASIPYDSGYQIYPCGVDPYCDIDVSTTLSNETISVVDTGLAYQWINCADSSVITGETGETFTPTANGDYAVIITQGPCVDTSACVFVDVLGIEDNELNGISVYPNPITDELNINNENGALLSVEMIDAKGSVVVSKKASKSFSFNTGELNSGVYILIVRSEKSVRTFKVVK</sequence>
<keyword evidence="8" id="KW-1185">Reference proteome</keyword>
<name>A0A2U2XAN6_9FLAO</name>
<dbReference type="InterPro" id="IPR051553">
    <property type="entry name" value="Ran_GTPase-activating"/>
</dbReference>
<evidence type="ECO:0000256" key="1">
    <source>
        <dbReference type="ARBA" id="ARBA00022658"/>
    </source>
</evidence>
<evidence type="ECO:0000313" key="8">
    <source>
        <dbReference type="Proteomes" id="UP000245370"/>
    </source>
</evidence>
<dbReference type="RefSeq" id="WP_109360035.1">
    <property type="nucleotide sequence ID" value="NZ_QFRJ01000010.1"/>
</dbReference>
<dbReference type="OrthoDB" id="1056765at2"/>
<feature type="domain" description="Secretion system C-terminal sorting" evidence="5">
    <location>
        <begin position="666"/>
        <end position="732"/>
    </location>
</feature>
<dbReference type="Pfam" id="PF18962">
    <property type="entry name" value="Por_Secre_tail"/>
    <property type="match status" value="1"/>
</dbReference>
<dbReference type="InterPro" id="IPR058923">
    <property type="entry name" value="RCC1-like_dom"/>
</dbReference>
<feature type="chain" id="PRO_5015663770" evidence="4">
    <location>
        <begin position="20"/>
        <end position="735"/>
    </location>
</feature>
<dbReference type="PROSITE" id="PS50012">
    <property type="entry name" value="RCC1_3"/>
    <property type="match status" value="3"/>
</dbReference>
<evidence type="ECO:0000313" key="7">
    <source>
        <dbReference type="EMBL" id="PWH84842.1"/>
    </source>
</evidence>
<protein>
    <submittedName>
        <fullName evidence="7">Uncharacterized protein</fullName>
    </submittedName>
</protein>
<dbReference type="Gene3D" id="2.130.10.30">
    <property type="entry name" value="Regulator of chromosome condensation 1/beta-lactamase-inhibitor protein II"/>
    <property type="match status" value="2"/>
</dbReference>
<feature type="signal peptide" evidence="4">
    <location>
        <begin position="1"/>
        <end position="19"/>
    </location>
</feature>
<evidence type="ECO:0000256" key="4">
    <source>
        <dbReference type="SAM" id="SignalP"/>
    </source>
</evidence>
<evidence type="ECO:0000256" key="3">
    <source>
        <dbReference type="ARBA" id="ARBA00022737"/>
    </source>
</evidence>
<dbReference type="InterPro" id="IPR026444">
    <property type="entry name" value="Secre_tail"/>
</dbReference>
<dbReference type="GO" id="GO:0005085">
    <property type="term" value="F:guanyl-nucleotide exchange factor activity"/>
    <property type="evidence" value="ECO:0007669"/>
    <property type="project" value="TreeGrafter"/>
</dbReference>
<dbReference type="PANTHER" id="PTHR45982:SF1">
    <property type="entry name" value="REGULATOR OF CHROMOSOME CONDENSATION"/>
    <property type="match status" value="1"/>
</dbReference>
<dbReference type="SUPFAM" id="SSF50985">
    <property type="entry name" value="RCC1/BLIP-II"/>
    <property type="match status" value="1"/>
</dbReference>